<dbReference type="PANTHER" id="PTHR43798:SF31">
    <property type="entry name" value="AB HYDROLASE SUPERFAMILY PROTEIN YCLE"/>
    <property type="match status" value="1"/>
</dbReference>
<dbReference type="GO" id="GO:0016020">
    <property type="term" value="C:membrane"/>
    <property type="evidence" value="ECO:0007669"/>
    <property type="project" value="TreeGrafter"/>
</dbReference>
<evidence type="ECO:0000259" key="2">
    <source>
        <dbReference type="Pfam" id="PF00561"/>
    </source>
</evidence>
<dbReference type="RefSeq" id="WP_113806205.1">
    <property type="nucleotide sequence ID" value="NZ_QOCW01000010.1"/>
</dbReference>
<dbReference type="Proteomes" id="UP000253314">
    <property type="component" value="Unassembled WGS sequence"/>
</dbReference>
<dbReference type="PANTHER" id="PTHR43798">
    <property type="entry name" value="MONOACYLGLYCEROL LIPASE"/>
    <property type="match status" value="1"/>
</dbReference>
<dbReference type="OrthoDB" id="9805423at2"/>
<dbReference type="PRINTS" id="PR00111">
    <property type="entry name" value="ABHYDROLASE"/>
</dbReference>
<feature type="domain" description="AB hydrolase-1" evidence="2">
    <location>
        <begin position="12"/>
        <end position="232"/>
    </location>
</feature>
<keyword evidence="1 3" id="KW-0378">Hydrolase</keyword>
<proteinExistence type="predicted"/>
<dbReference type="SUPFAM" id="SSF53474">
    <property type="entry name" value="alpha/beta-Hydrolases"/>
    <property type="match status" value="1"/>
</dbReference>
<name>A0A366XWI6_9BACI</name>
<dbReference type="GO" id="GO:0016787">
    <property type="term" value="F:hydrolase activity"/>
    <property type="evidence" value="ECO:0007669"/>
    <property type="project" value="UniProtKB-KW"/>
</dbReference>
<evidence type="ECO:0000313" key="4">
    <source>
        <dbReference type="Proteomes" id="UP000253314"/>
    </source>
</evidence>
<dbReference type="InterPro" id="IPR029058">
    <property type="entry name" value="AB_hydrolase_fold"/>
</dbReference>
<organism evidence="3 4">
    <name type="scientific">Bacillus taeanensis</name>
    <dbReference type="NCBI Taxonomy" id="273032"/>
    <lineage>
        <taxon>Bacteria</taxon>
        <taxon>Bacillati</taxon>
        <taxon>Bacillota</taxon>
        <taxon>Bacilli</taxon>
        <taxon>Bacillales</taxon>
        <taxon>Bacillaceae</taxon>
        <taxon>Bacillus</taxon>
    </lineage>
</organism>
<sequence length="253" mass="28340">MFVYDDIGKGEPLVFIHGLGSRKEAWKSQHELASRFRLIIPDLRGHGQSPIKKELTVKNFANDIIALLNHLNIRSAHICGLSLGGIVAQQIYRNSADRVKSLILCNTVSYIPPALGKLAVRKRLDSISRLSEEEYINLTVYNCLYNKVNPKMIADTKKAFLIHKETYIKSAEAAVGKNFIPMLPFISIPVLVIGSAEDHVTPAMNAMQTHLLVPHSKLVIFDKTGHISNIEKKEKFNQIVDEFLGGIKKEEIC</sequence>
<evidence type="ECO:0000313" key="3">
    <source>
        <dbReference type="EMBL" id="RBW69515.1"/>
    </source>
</evidence>
<dbReference type="Pfam" id="PF00561">
    <property type="entry name" value="Abhydrolase_1"/>
    <property type="match status" value="1"/>
</dbReference>
<keyword evidence="4" id="KW-1185">Reference proteome</keyword>
<dbReference type="AlphaFoldDB" id="A0A366XWI6"/>
<dbReference type="InterPro" id="IPR000073">
    <property type="entry name" value="AB_hydrolase_1"/>
</dbReference>
<protein>
    <submittedName>
        <fullName evidence="3">Alpha/beta hydrolase</fullName>
    </submittedName>
</protein>
<evidence type="ECO:0000256" key="1">
    <source>
        <dbReference type="ARBA" id="ARBA00022801"/>
    </source>
</evidence>
<dbReference type="InterPro" id="IPR050266">
    <property type="entry name" value="AB_hydrolase_sf"/>
</dbReference>
<dbReference type="EMBL" id="QOCW01000010">
    <property type="protein sequence ID" value="RBW69515.1"/>
    <property type="molecule type" value="Genomic_DNA"/>
</dbReference>
<comment type="caution">
    <text evidence="3">The sequence shown here is derived from an EMBL/GenBank/DDBJ whole genome shotgun (WGS) entry which is preliminary data.</text>
</comment>
<dbReference type="Gene3D" id="3.40.50.1820">
    <property type="entry name" value="alpha/beta hydrolase"/>
    <property type="match status" value="1"/>
</dbReference>
<gene>
    <name evidence="3" type="ORF">DS031_11380</name>
</gene>
<reference evidence="3 4" key="1">
    <citation type="submission" date="2018-07" db="EMBL/GenBank/DDBJ databases">
        <title>Lottiidibacillus patelloidae gen. nov., sp. nov., isolated from the intestinal tract of a marine limpet and the reclassification of B. taeanensis BH030017T, B. algicola KMM 3737T and B. hwajinpoensis SW-72T as genus Lottiidibacillus.</title>
        <authorList>
            <person name="Liu R."/>
            <person name="Huang Z."/>
        </authorList>
    </citation>
    <scope>NUCLEOTIDE SEQUENCE [LARGE SCALE GENOMIC DNA]</scope>
    <source>
        <strain evidence="3 4">BH030017</strain>
    </source>
</reference>
<accession>A0A366XWI6</accession>